<dbReference type="SUPFAM" id="SSF46785">
    <property type="entry name" value="Winged helix' DNA-binding domain"/>
    <property type="match status" value="1"/>
</dbReference>
<evidence type="ECO:0000256" key="4">
    <source>
        <dbReference type="PIRSR" id="PIRSR005739-1"/>
    </source>
</evidence>
<dbReference type="InterPro" id="IPR029063">
    <property type="entry name" value="SAM-dependent_MTases_sf"/>
</dbReference>
<protein>
    <recommendedName>
        <fullName evidence="9">O-methyltransferase domain-containing protein</fullName>
    </recommendedName>
</protein>
<dbReference type="PROSITE" id="PS51683">
    <property type="entry name" value="SAM_OMT_II"/>
    <property type="match status" value="1"/>
</dbReference>
<feature type="domain" description="O-methyltransferase dimerisation" evidence="6">
    <location>
        <begin position="39"/>
        <end position="113"/>
    </location>
</feature>
<evidence type="ECO:0000313" key="8">
    <source>
        <dbReference type="Proteomes" id="UP000695562"/>
    </source>
</evidence>
<dbReference type="SUPFAM" id="SSF53335">
    <property type="entry name" value="S-adenosyl-L-methionine-dependent methyltransferases"/>
    <property type="match status" value="1"/>
</dbReference>
<dbReference type="GO" id="GO:0008171">
    <property type="term" value="F:O-methyltransferase activity"/>
    <property type="evidence" value="ECO:0007669"/>
    <property type="project" value="InterPro"/>
</dbReference>
<evidence type="ECO:0000256" key="2">
    <source>
        <dbReference type="ARBA" id="ARBA00022679"/>
    </source>
</evidence>
<keyword evidence="3" id="KW-0949">S-adenosyl-L-methionine</keyword>
<dbReference type="InterPro" id="IPR036388">
    <property type="entry name" value="WH-like_DNA-bd_sf"/>
</dbReference>
<evidence type="ECO:0000259" key="5">
    <source>
        <dbReference type="Pfam" id="PF00891"/>
    </source>
</evidence>
<feature type="active site" description="Proton acceptor" evidence="4">
    <location>
        <position position="294"/>
    </location>
</feature>
<dbReference type="GO" id="GO:0046983">
    <property type="term" value="F:protein dimerization activity"/>
    <property type="evidence" value="ECO:0007669"/>
    <property type="project" value="InterPro"/>
</dbReference>
<dbReference type="PANTHER" id="PTHR43712">
    <property type="entry name" value="PUTATIVE (AFU_ORTHOLOGUE AFUA_4G14580)-RELATED"/>
    <property type="match status" value="1"/>
</dbReference>
<dbReference type="AlphaFoldDB" id="A0A8J4PU73"/>
<keyword evidence="1" id="KW-0489">Methyltransferase</keyword>
<dbReference type="PIRSF" id="PIRSF005739">
    <property type="entry name" value="O-mtase"/>
    <property type="match status" value="1"/>
</dbReference>
<dbReference type="InterPro" id="IPR016461">
    <property type="entry name" value="COMT-like"/>
</dbReference>
<dbReference type="InterPro" id="IPR001077">
    <property type="entry name" value="COMT_C"/>
</dbReference>
<evidence type="ECO:0000256" key="1">
    <source>
        <dbReference type="ARBA" id="ARBA00022603"/>
    </source>
</evidence>
<sequence>MSTKESLPPIIGVYIMRCIYSITYYWEKIVPQIKFHRITHDFIVFQCLSVVFTLKVIDHLKESPKNVKELAVLTNSSEKNLFRVMRALSSEGFFSFDENSGKFSINSMSTLLTNNQITKENPTGINSDEESLSCLFSMIQYPAFIEAWNSLKDCVQTGVPGFHIKHGMSFFQYIDEKDTYLKKIFDSAMKQKNFMTKIHTQISQNYNFSDYSVICDIGGGVGYLGYEIISRHPKCQIHILEIEETVKNGLELCKGDSKKMLAIENEKMIFKVGDMFQPKTIPRANVYILMQVIHDWNNQDALRILSSITAVMRREKAITHQRPKLLIIDYIIEDNFNQDSYKKISISDIIMMAIVGGEERTRSQWNFLFKETGLSLLSVKKFNRPPFLSLMELTV</sequence>
<accession>A0A8J4PU73</accession>
<dbReference type="InterPro" id="IPR012967">
    <property type="entry name" value="COMT_dimerisation"/>
</dbReference>
<proteinExistence type="predicted"/>
<dbReference type="Pfam" id="PF00891">
    <property type="entry name" value="Methyltransf_2"/>
    <property type="match status" value="1"/>
</dbReference>
<organism evidence="7 8">
    <name type="scientific">Polysphondylium violaceum</name>
    <dbReference type="NCBI Taxonomy" id="133409"/>
    <lineage>
        <taxon>Eukaryota</taxon>
        <taxon>Amoebozoa</taxon>
        <taxon>Evosea</taxon>
        <taxon>Eumycetozoa</taxon>
        <taxon>Dictyostelia</taxon>
        <taxon>Dictyosteliales</taxon>
        <taxon>Dictyosteliaceae</taxon>
        <taxon>Polysphondylium</taxon>
    </lineage>
</organism>
<dbReference type="EMBL" id="AJWJ01000191">
    <property type="protein sequence ID" value="KAF2073660.1"/>
    <property type="molecule type" value="Genomic_DNA"/>
</dbReference>
<evidence type="ECO:0000259" key="6">
    <source>
        <dbReference type="Pfam" id="PF08100"/>
    </source>
</evidence>
<feature type="domain" description="O-methyltransferase C-terminal" evidence="5">
    <location>
        <begin position="148"/>
        <end position="374"/>
    </location>
</feature>
<dbReference type="InterPro" id="IPR036390">
    <property type="entry name" value="WH_DNA-bd_sf"/>
</dbReference>
<evidence type="ECO:0008006" key="9">
    <source>
        <dbReference type="Google" id="ProtNLM"/>
    </source>
</evidence>
<keyword evidence="2" id="KW-0808">Transferase</keyword>
<comment type="caution">
    <text evidence="7">The sequence shown here is derived from an EMBL/GenBank/DDBJ whole genome shotgun (WGS) entry which is preliminary data.</text>
</comment>
<evidence type="ECO:0000256" key="3">
    <source>
        <dbReference type="ARBA" id="ARBA00022691"/>
    </source>
</evidence>
<gene>
    <name evidence="7" type="ORF">CYY_005045</name>
</gene>
<dbReference type="OrthoDB" id="1606438at2759"/>
<keyword evidence="8" id="KW-1185">Reference proteome</keyword>
<evidence type="ECO:0000313" key="7">
    <source>
        <dbReference type="EMBL" id="KAF2073660.1"/>
    </source>
</evidence>
<name>A0A8J4PU73_9MYCE</name>
<dbReference type="GO" id="GO:0032259">
    <property type="term" value="P:methylation"/>
    <property type="evidence" value="ECO:0007669"/>
    <property type="project" value="UniProtKB-KW"/>
</dbReference>
<dbReference type="Pfam" id="PF08100">
    <property type="entry name" value="Dimerisation"/>
    <property type="match status" value="1"/>
</dbReference>
<dbReference type="PANTHER" id="PTHR43712:SF2">
    <property type="entry name" value="O-METHYLTRANSFERASE CICE"/>
    <property type="match status" value="1"/>
</dbReference>
<dbReference type="Proteomes" id="UP000695562">
    <property type="component" value="Unassembled WGS sequence"/>
</dbReference>
<dbReference type="Gene3D" id="3.40.50.150">
    <property type="entry name" value="Vaccinia Virus protein VP39"/>
    <property type="match status" value="1"/>
</dbReference>
<dbReference type="Gene3D" id="1.10.10.10">
    <property type="entry name" value="Winged helix-like DNA-binding domain superfamily/Winged helix DNA-binding domain"/>
    <property type="match status" value="1"/>
</dbReference>
<reference evidence="7" key="1">
    <citation type="submission" date="2020-01" db="EMBL/GenBank/DDBJ databases">
        <title>Development of genomics and gene disruption for Polysphondylium violaceum indicates a role for the polyketide synthase stlB in stalk morphogenesis.</title>
        <authorList>
            <person name="Narita B."/>
            <person name="Kawabe Y."/>
            <person name="Kin K."/>
            <person name="Saito T."/>
            <person name="Gibbs R."/>
            <person name="Kuspa A."/>
            <person name="Muzny D."/>
            <person name="Queller D."/>
            <person name="Richards S."/>
            <person name="Strassman J."/>
            <person name="Sucgang R."/>
            <person name="Worley K."/>
            <person name="Schaap P."/>
        </authorList>
    </citation>
    <scope>NUCLEOTIDE SEQUENCE</scope>
    <source>
        <strain evidence="7">QSvi11</strain>
    </source>
</reference>